<dbReference type="EMBL" id="AOGX02000015">
    <property type="protein sequence ID" value="EOQ88911.1"/>
    <property type="molecule type" value="Genomic_DNA"/>
</dbReference>
<organism evidence="1 2">
    <name type="scientific">Leptospira yanagawae serovar Saopaulo str. Sao Paulo = ATCC 700523</name>
    <dbReference type="NCBI Taxonomy" id="1249483"/>
    <lineage>
        <taxon>Bacteria</taxon>
        <taxon>Pseudomonadati</taxon>
        <taxon>Spirochaetota</taxon>
        <taxon>Spirochaetia</taxon>
        <taxon>Leptospirales</taxon>
        <taxon>Leptospiraceae</taxon>
        <taxon>Leptospira</taxon>
    </lineage>
</organism>
<dbReference type="STRING" id="1249483.LEP1GSC202_1569"/>
<dbReference type="AlphaFoldDB" id="A0A5E8HBT9"/>
<sequence length="45" mass="5214">MSGYTSNSAKFSQFWKFFAKIDSPSIQSTFNNGMFIKYSMKTFLV</sequence>
<reference evidence="1 2" key="1">
    <citation type="submission" date="2013-04" db="EMBL/GenBank/DDBJ databases">
        <authorList>
            <person name="Harkins D.M."/>
            <person name="Durkin A.S."/>
            <person name="Brinkac L.M."/>
            <person name="Haft D.H."/>
            <person name="Selengut J.D."/>
            <person name="Sanka R."/>
            <person name="DePew J."/>
            <person name="Purushe J."/>
            <person name="Hartskeerl R.A."/>
            <person name="Ahmed A."/>
            <person name="van der Linden H."/>
            <person name="Goris M.G.A."/>
            <person name="Vinetz J.M."/>
            <person name="Sutton G.G."/>
            <person name="Nierman W.C."/>
            <person name="Fouts D.E."/>
        </authorList>
    </citation>
    <scope>NUCLEOTIDE SEQUENCE [LARGE SCALE GENOMIC DNA]</scope>
    <source>
        <strain evidence="1 2">Sao Paulo</strain>
    </source>
</reference>
<dbReference type="Proteomes" id="UP000013996">
    <property type="component" value="Unassembled WGS sequence"/>
</dbReference>
<protein>
    <submittedName>
        <fullName evidence="1">Uncharacterized protein</fullName>
    </submittedName>
</protein>
<accession>A0A5E8HBT9</accession>
<proteinExistence type="predicted"/>
<gene>
    <name evidence="1" type="ORF">LEP1GSC202_1569</name>
</gene>
<comment type="caution">
    <text evidence="1">The sequence shown here is derived from an EMBL/GenBank/DDBJ whole genome shotgun (WGS) entry which is preliminary data.</text>
</comment>
<name>A0A5E8HBT9_9LEPT</name>
<evidence type="ECO:0000313" key="2">
    <source>
        <dbReference type="Proteomes" id="UP000013996"/>
    </source>
</evidence>
<evidence type="ECO:0000313" key="1">
    <source>
        <dbReference type="EMBL" id="EOQ88911.1"/>
    </source>
</evidence>